<proteinExistence type="predicted"/>
<dbReference type="PANTHER" id="PTHR35256">
    <property type="entry name" value="CHROMOSOME 8 OPEN READING FRAME 48"/>
    <property type="match status" value="1"/>
</dbReference>
<feature type="region of interest" description="Disordered" evidence="1">
    <location>
        <begin position="170"/>
        <end position="194"/>
    </location>
</feature>
<evidence type="ECO:0000313" key="2">
    <source>
        <dbReference type="Proteomes" id="UP000515140"/>
    </source>
</evidence>
<dbReference type="AlphaFoldDB" id="A0A6P5JMB4"/>
<dbReference type="RefSeq" id="XP_020835427.1">
    <property type="nucleotide sequence ID" value="XM_020979768.1"/>
</dbReference>
<keyword evidence="2" id="KW-1185">Reference proteome</keyword>
<reference evidence="3" key="1">
    <citation type="submission" date="2025-08" db="UniProtKB">
        <authorList>
            <consortium name="RefSeq"/>
        </authorList>
    </citation>
    <scope>IDENTIFICATION</scope>
    <source>
        <tissue evidence="3">Spleen</tissue>
    </source>
</reference>
<dbReference type="Proteomes" id="UP000515140">
    <property type="component" value="Unplaced"/>
</dbReference>
<feature type="region of interest" description="Disordered" evidence="1">
    <location>
        <begin position="1"/>
        <end position="105"/>
    </location>
</feature>
<accession>A0A6P5JMB4</accession>
<evidence type="ECO:0000313" key="3">
    <source>
        <dbReference type="RefSeq" id="XP_020835427.1"/>
    </source>
</evidence>
<name>A0A6P5JMB4_PHACI</name>
<evidence type="ECO:0000256" key="1">
    <source>
        <dbReference type="SAM" id="MobiDB-lite"/>
    </source>
</evidence>
<feature type="compositionally biased region" description="Acidic residues" evidence="1">
    <location>
        <begin position="48"/>
        <end position="58"/>
    </location>
</feature>
<gene>
    <name evidence="3" type="primary">LOC110203309</name>
</gene>
<dbReference type="PANTHER" id="PTHR35256:SF1">
    <property type="entry name" value="EXPRESSED SEQUENCE AI429214"/>
    <property type="match status" value="1"/>
</dbReference>
<dbReference type="Pfam" id="PF15379">
    <property type="entry name" value="DUF4606"/>
    <property type="match status" value="1"/>
</dbReference>
<feature type="compositionally biased region" description="Polar residues" evidence="1">
    <location>
        <begin position="172"/>
        <end position="188"/>
    </location>
</feature>
<dbReference type="GeneID" id="110203309"/>
<sequence>MPSLKDEAMPYVVLDGASPKRARDDSHQSVVDHSSVHSSYSSETFESFTEEEEEEEEEKEKCQLTEGKPSGSLVSSEECQAGPSARGNQPMSKKLMPSLKDEDEPLKPLDSAALERKLSQKWIQLLKGKESHIGQPQAGPVSQADVMEASQSEEDALQAFCARRINLLRHQPNPQETNGGSRQRQQQGLDAGKRVTDEVNNCVVPRQLINRVSQQNLRATPSKASAVREHKCSQCPECTKKRGELSQLTFLRQKKTFLESALLKEKMEEHQHTKDYTPIECLKVTHYLDFRQRNKETVADWPAQRQFPDKTHGLLEMYSKRGPRLCLWARRSKYNLVEL</sequence>
<protein>
    <submittedName>
        <fullName evidence="3">Uncharacterized protein C8orf48-like isoform X3</fullName>
    </submittedName>
</protein>
<dbReference type="InterPro" id="IPR027932">
    <property type="entry name" value="DUF4606"/>
</dbReference>
<feature type="compositionally biased region" description="Low complexity" evidence="1">
    <location>
        <begin position="28"/>
        <end position="47"/>
    </location>
</feature>
<organism evidence="2 3">
    <name type="scientific">Phascolarctos cinereus</name>
    <name type="common">Koala</name>
    <dbReference type="NCBI Taxonomy" id="38626"/>
    <lineage>
        <taxon>Eukaryota</taxon>
        <taxon>Metazoa</taxon>
        <taxon>Chordata</taxon>
        <taxon>Craniata</taxon>
        <taxon>Vertebrata</taxon>
        <taxon>Euteleostomi</taxon>
        <taxon>Mammalia</taxon>
        <taxon>Metatheria</taxon>
        <taxon>Diprotodontia</taxon>
        <taxon>Phascolarctidae</taxon>
        <taxon>Phascolarctos</taxon>
    </lineage>
</organism>